<evidence type="ECO:0000256" key="4">
    <source>
        <dbReference type="ARBA" id="ARBA00022833"/>
    </source>
</evidence>
<feature type="compositionally biased region" description="Basic and acidic residues" evidence="9">
    <location>
        <begin position="1170"/>
        <end position="1182"/>
    </location>
</feature>
<feature type="compositionally biased region" description="Low complexity" evidence="9">
    <location>
        <begin position="921"/>
        <end position="939"/>
    </location>
</feature>
<evidence type="ECO:0000259" key="10">
    <source>
        <dbReference type="PROSITE" id="PS50016"/>
    </source>
</evidence>
<feature type="compositionally biased region" description="Basic and acidic residues" evidence="9">
    <location>
        <begin position="941"/>
        <end position="960"/>
    </location>
</feature>
<evidence type="ECO:0000256" key="3">
    <source>
        <dbReference type="ARBA" id="ARBA00022771"/>
    </source>
</evidence>
<keyword evidence="3 8" id="KW-0863">Zinc-finger</keyword>
<feature type="compositionally biased region" description="Basic residues" evidence="9">
    <location>
        <begin position="669"/>
        <end position="697"/>
    </location>
</feature>
<protein>
    <recommendedName>
        <fullName evidence="7">PHD finger protein rhinoceros</fullName>
    </recommendedName>
</protein>
<dbReference type="InterPro" id="IPR050701">
    <property type="entry name" value="Histone_Mod_Regulator"/>
</dbReference>
<dbReference type="Pfam" id="PF13831">
    <property type="entry name" value="PHD_2"/>
    <property type="match status" value="1"/>
</dbReference>
<reference evidence="12 13" key="1">
    <citation type="submission" date="2017-07" db="EMBL/GenBank/DDBJ databases">
        <authorList>
            <person name="Talla V."/>
            <person name="Backstrom N."/>
        </authorList>
    </citation>
    <scope>NUCLEOTIDE SEQUENCE [LARGE SCALE GENOMIC DNA]</scope>
</reference>
<feature type="region of interest" description="Disordered" evidence="9">
    <location>
        <begin position="764"/>
        <end position="1129"/>
    </location>
</feature>
<feature type="compositionally biased region" description="Basic residues" evidence="9">
    <location>
        <begin position="1830"/>
        <end position="1852"/>
    </location>
</feature>
<comment type="similarity">
    <text evidence="5">Belongs to the JADE family.</text>
</comment>
<feature type="compositionally biased region" description="Polar residues" evidence="9">
    <location>
        <begin position="787"/>
        <end position="797"/>
    </location>
</feature>
<feature type="compositionally biased region" description="Basic and acidic residues" evidence="9">
    <location>
        <begin position="1780"/>
        <end position="1801"/>
    </location>
</feature>
<evidence type="ECO:0000256" key="9">
    <source>
        <dbReference type="SAM" id="MobiDB-lite"/>
    </source>
</evidence>
<feature type="compositionally biased region" description="Basic and acidic residues" evidence="9">
    <location>
        <begin position="770"/>
        <end position="782"/>
    </location>
</feature>
<dbReference type="FunFam" id="3.30.40.10:FF:000030">
    <property type="entry name" value="Protein Jade-1 isoform 1"/>
    <property type="match status" value="1"/>
</dbReference>
<feature type="compositionally biased region" description="Low complexity" evidence="9">
    <location>
        <begin position="2362"/>
        <end position="2384"/>
    </location>
</feature>
<keyword evidence="1" id="KW-0479">Metal-binding</keyword>
<dbReference type="PROSITE" id="PS51805">
    <property type="entry name" value="EPHD"/>
    <property type="match status" value="1"/>
</dbReference>
<feature type="compositionally biased region" description="Basic and acidic residues" evidence="9">
    <location>
        <begin position="1024"/>
        <end position="1042"/>
    </location>
</feature>
<evidence type="ECO:0000256" key="5">
    <source>
        <dbReference type="ARBA" id="ARBA00038371"/>
    </source>
</evidence>
<feature type="region of interest" description="Disordered" evidence="9">
    <location>
        <begin position="1170"/>
        <end position="1191"/>
    </location>
</feature>
<dbReference type="GO" id="GO:0006357">
    <property type="term" value="P:regulation of transcription by RNA polymerase II"/>
    <property type="evidence" value="ECO:0007669"/>
    <property type="project" value="TreeGrafter"/>
</dbReference>
<feature type="compositionally biased region" description="Low complexity" evidence="9">
    <location>
        <begin position="987"/>
        <end position="1007"/>
    </location>
</feature>
<feature type="compositionally biased region" description="Low complexity" evidence="9">
    <location>
        <begin position="1065"/>
        <end position="1074"/>
    </location>
</feature>
<evidence type="ECO:0000313" key="12">
    <source>
        <dbReference type="EMBL" id="VVC94273.1"/>
    </source>
</evidence>
<feature type="compositionally biased region" description="Basic and acidic residues" evidence="9">
    <location>
        <begin position="1924"/>
        <end position="1942"/>
    </location>
</feature>
<feature type="compositionally biased region" description="Polar residues" evidence="9">
    <location>
        <begin position="1949"/>
        <end position="1960"/>
    </location>
</feature>
<gene>
    <name evidence="12" type="ORF">LSINAPIS_LOCUS6260</name>
</gene>
<dbReference type="PANTHER" id="PTHR13793">
    <property type="entry name" value="PHD FINGER PROTEINS"/>
    <property type="match status" value="1"/>
</dbReference>
<dbReference type="InterPro" id="IPR019787">
    <property type="entry name" value="Znf_PHD-finger"/>
</dbReference>
<dbReference type="InterPro" id="IPR019786">
    <property type="entry name" value="Zinc_finger_PHD-type_CS"/>
</dbReference>
<dbReference type="Gene3D" id="3.30.40.10">
    <property type="entry name" value="Zinc/RING finger domain, C3HC4 (zinc finger)"/>
    <property type="match status" value="2"/>
</dbReference>
<evidence type="ECO:0000313" key="13">
    <source>
        <dbReference type="Proteomes" id="UP000324832"/>
    </source>
</evidence>
<feature type="compositionally biased region" description="Basic and acidic residues" evidence="9">
    <location>
        <begin position="839"/>
        <end position="866"/>
    </location>
</feature>
<dbReference type="Pfam" id="PF10513">
    <property type="entry name" value="EPL1"/>
    <property type="match status" value="1"/>
</dbReference>
<evidence type="ECO:0000256" key="7">
    <source>
        <dbReference type="ARBA" id="ARBA00068706"/>
    </source>
</evidence>
<dbReference type="PROSITE" id="PS50016">
    <property type="entry name" value="ZF_PHD_2"/>
    <property type="match status" value="1"/>
</dbReference>
<feature type="compositionally biased region" description="Basic and acidic residues" evidence="9">
    <location>
        <begin position="417"/>
        <end position="427"/>
    </location>
</feature>
<feature type="compositionally biased region" description="Low complexity" evidence="9">
    <location>
        <begin position="1600"/>
        <end position="1617"/>
    </location>
</feature>
<feature type="compositionally biased region" description="Basic and acidic residues" evidence="9">
    <location>
        <begin position="890"/>
        <end position="920"/>
    </location>
</feature>
<keyword evidence="2" id="KW-0677">Repeat</keyword>
<feature type="region of interest" description="Disordered" evidence="9">
    <location>
        <begin position="2307"/>
        <end position="2326"/>
    </location>
</feature>
<feature type="compositionally biased region" description="Basic and acidic residues" evidence="9">
    <location>
        <begin position="1895"/>
        <end position="1915"/>
    </location>
</feature>
<feature type="domain" description="PHD-type" evidence="11">
    <location>
        <begin position="275"/>
        <end position="392"/>
    </location>
</feature>
<dbReference type="InterPro" id="IPR001965">
    <property type="entry name" value="Znf_PHD"/>
</dbReference>
<dbReference type="CDD" id="cd15671">
    <property type="entry name" value="ePHD_JADE"/>
    <property type="match status" value="1"/>
</dbReference>
<organism evidence="12 13">
    <name type="scientific">Leptidea sinapis</name>
    <dbReference type="NCBI Taxonomy" id="189913"/>
    <lineage>
        <taxon>Eukaryota</taxon>
        <taxon>Metazoa</taxon>
        <taxon>Ecdysozoa</taxon>
        <taxon>Arthropoda</taxon>
        <taxon>Hexapoda</taxon>
        <taxon>Insecta</taxon>
        <taxon>Pterygota</taxon>
        <taxon>Neoptera</taxon>
        <taxon>Endopterygota</taxon>
        <taxon>Lepidoptera</taxon>
        <taxon>Glossata</taxon>
        <taxon>Ditrysia</taxon>
        <taxon>Papilionoidea</taxon>
        <taxon>Pieridae</taxon>
        <taxon>Dismorphiinae</taxon>
        <taxon>Leptidea</taxon>
    </lineage>
</organism>
<comment type="function">
    <text evidence="6">May function as a negative regulator of the EGFR/Ras/MAPK signaling pathway during eye development.</text>
</comment>
<dbReference type="SMART" id="SM00249">
    <property type="entry name" value="PHD"/>
    <property type="match status" value="2"/>
</dbReference>
<feature type="region of interest" description="Disordered" evidence="9">
    <location>
        <begin position="1"/>
        <end position="22"/>
    </location>
</feature>
<sequence>MSLRGTKRACGIRGDEAGTSKRRRVESEDALWQLRPVSDLKMSSIYNRNASEAPAELFRVHRKDFISMMKLADSEPLTTNDYWIITDTWKQDWERGVQVPVNPDSLPAPKVNIIKNPKPPNFVEFKLPKDKYIHLSRDAHYQPDKHLISTTPTQAETACSYDLDATDTAWLKLLNAERARAGATAITEDQFEKVIEELEVRTWEKIQSIIKSEEGLGLEYDENVICDVCRSPDSEDGNEMVFCDECNICVHQACYGITVIPEGQWLCRPCRAGVKPNCVLCPNLSGAMKCTPSGHKWAHVSCVLWIPEVSIGCAEKMEPITKIGSIPQSRWSLVCVLCRERKGACIQCSVKTCKTAYHVTCAFKHGLEMRAIIEDENADDGVKLRSYCQKHSVNSKKEKCPGSGEEEEETKRKRRKDMTSEEKNQARAARLQEIEAEFDEHIGISDISTHPDVDQDTISYIYYYWKLKRRAGHNRPLLPPKSDNNELLTHRQEQADLEKMKKFVQLRQDLERVRNLCYMVSRREKLSRSYFRMREQTFHKQIAVLSIDTSVSTSELTAIIEANHGPSIYDRLYSGPNAPDHEKDFDDLLARIAPQVSREGKKRDRNGHLRRSKSSSNPYKKHYVNGSRSRGAMYSGLSSEESGTEIGRSSKYKGRAIGSSTDEDIKKPVASKKKVSPKGKLKKSPRKCEQKKKKLPRSKAIVESSSEDEVCIASSKTKKDQTRSKTLQQMEKEMTAGRMGVSGSDSDDLIQIRTTRNNKFPVDIYSDSSESLKDISKSEKIMADGSPTDTDSLQQLPRTKAAMKEFIPSHTTTQDKKTSDDIKPSPKKRGRKRIVKAKTVLDKSNETDEDAKNKENIKLSKQKDNPTDLIVPQRQAAKKASENMRSTTTSKKEESATVEKQSPKKTIEESKISKTAKEESSSSSSNSSSSSYSSSSSSDEVPEKEKPSIKPTAKAREIKPIPRPTSLFSPPGSRPTVDLPFLDKVSRPLSSTSASSDSDSSKGSRYSITRPRRRRKAKTIPVDESSHKDPDKKLKTSERKSECGTSSPTFEREKPLISNDTHPASCSRTRSSSSGGNIADKLDSRTRESSKDDSLTSSSNKVTEEINKSTELPTTERKTNEELIQTNEEKINTELLIKSDAECDSKMPSLENTTNVVETKVENVPKEEIKVEDLTQTSDKHPFSPIASNMSPVKETEDHFENSSLTTHENWISHAPSPHIHPPPVEKPGDHEKYMTEDKSLDADLTDRSSIKMIAKIQANLNENTMIKSPKTPMDARTILLDSIDTDNSIARNVKKRPLEKKFIIQDVSHVQGVEISKSAKIPSSVNTFPNRKVFSPQPRDSELYEIDIFTPYSEFMFKEDSKEQGVQETLNLVDRLRMQLSHKKAHSENPPDESFVSESKDFESDILGTDTCSRKPNHVSPIGISVASQNEDKKYLVKDQVNSLPKLIEPSTLTLPQQSPNRKTHTINLLSTSQSSQNSLLTDEKWQNSIAPLSDSLRDYSIDRKFDDTCSFSDDIKEPSTAQSDIRSISEIGDTISLSKQSDDSQSLSVVDHSVDNEFTQDNQPYENNNSMIHSDCATVSSPYISHETKWQESKITTRRSSASSTNSEGSLSSKTNLHINTCGSRQGGVIPEMEAYPPMPPYSHHVETALSLNQFANYPQSASPYLGPMALPLFAPGSCASAQLSLSSPGPGLFVPSLSYSATSLMPSLPKPNFSNLCAAFTSSSQNIALTTAMIASPTSKPIDSPSEDIDVTGSDKISIVTPSSPSLSVGSFNESNSMKDTKPNDVVDTHVNSHEVKSPLKPAKPIPAKLSGKSPGKSPKQSDLTKVTKKPSSRNNRSQRGRGRNKGRAHNFPVNDFMENSIQSKLVGTVYDFEEEIANDGVNLKALRERRKSLDIKDDRSRSDHSYKDPDSPHTSSPHQIKPEIKDSKSPPTETKTEPKSPTSKNSTENGGFTQVQAVLPGPVDMRTYNPMDAPQPAASDVYHSHLLAFASGTADQQLAEIDEEVEKQLHSALMASNPESESPGAPQVQNATEINKDSSIPVLPKVSLSDSRNQLKVKIKGPFLDANYSTSSSVPTAPKPPVPVHDTNSSILTVTTSSIPATGSTNLRRMRKKELLRQYWTQDMNMDDPSNNISVGIIPPPVAPQPLIRAVITIPKAVASMTSIPTREDYKMIDTPTVEKKKRKNTSLSRELRQLTKNSDIDITDNMKLSNYVAGLDQYPKRRTRIPIKSSPPHEIETSPVAPKLKIKIGSKLVQPVAEDTSGFQLRPPKKRLQAIIPKPTFEDLKRESMKYRRKVMADFQEVEKTKKQKKEKSKKKKDKKCDKEKLLVVNSESDNATKLIIKIKRHKDEDQKDDAGDSSSVPVPSAAPEPAADPFDYDPSAPDPLAIDPPFSDSTSALRRIRTEKVTPIRLKRSAEGSGYVMKKARLEKAAAQAAKSCASVPSAASPPTLEDKCAVR</sequence>
<dbReference type="InterPro" id="IPR011011">
    <property type="entry name" value="Znf_FYVE_PHD"/>
</dbReference>
<dbReference type="PROSITE" id="PS01359">
    <property type="entry name" value="ZF_PHD_1"/>
    <property type="match status" value="1"/>
</dbReference>
<dbReference type="InterPro" id="IPR034732">
    <property type="entry name" value="EPHD"/>
</dbReference>
<evidence type="ECO:0000256" key="2">
    <source>
        <dbReference type="ARBA" id="ARBA00022737"/>
    </source>
</evidence>
<feature type="compositionally biased region" description="Polar residues" evidence="9">
    <location>
        <begin position="1763"/>
        <end position="1779"/>
    </location>
</feature>
<feature type="compositionally biased region" description="Basic and acidic residues" evidence="9">
    <location>
        <begin position="1080"/>
        <end position="1094"/>
    </location>
</feature>
<feature type="region of interest" description="Disordered" evidence="9">
    <location>
        <begin position="394"/>
        <end position="427"/>
    </location>
</feature>
<dbReference type="EMBL" id="FZQP02001926">
    <property type="protein sequence ID" value="VVC94273.1"/>
    <property type="molecule type" value="Genomic_DNA"/>
</dbReference>
<feature type="compositionally biased region" description="Basic and acidic residues" evidence="9">
    <location>
        <begin position="1102"/>
        <end position="1129"/>
    </location>
</feature>
<feature type="region of interest" description="Disordered" evidence="9">
    <location>
        <begin position="1740"/>
        <end position="1863"/>
    </location>
</feature>
<dbReference type="Proteomes" id="UP000324832">
    <property type="component" value="Unassembled WGS sequence"/>
</dbReference>
<dbReference type="Pfam" id="PF13832">
    <property type="entry name" value="zf-HC5HC2H_2"/>
    <property type="match status" value="1"/>
</dbReference>
<dbReference type="InterPro" id="IPR019542">
    <property type="entry name" value="Enhancer_polycomb-like_N"/>
</dbReference>
<evidence type="ECO:0000256" key="6">
    <source>
        <dbReference type="ARBA" id="ARBA00055261"/>
    </source>
</evidence>
<dbReference type="InterPro" id="IPR013083">
    <property type="entry name" value="Znf_RING/FYVE/PHD"/>
</dbReference>
<feature type="compositionally biased region" description="Basic residues" evidence="9">
    <location>
        <begin position="603"/>
        <end position="623"/>
    </location>
</feature>
<feature type="compositionally biased region" description="Basic residues" evidence="9">
    <location>
        <begin position="825"/>
        <end position="836"/>
    </location>
</feature>
<feature type="region of interest" description="Disordered" evidence="9">
    <location>
        <begin position="1593"/>
        <end position="1620"/>
    </location>
</feature>
<dbReference type="CDD" id="cd15573">
    <property type="entry name" value="PHD_JADE"/>
    <property type="match status" value="1"/>
</dbReference>
<dbReference type="FunFam" id="3.30.40.10:FF:000004">
    <property type="entry name" value="Jade family PHD finger 2"/>
    <property type="match status" value="1"/>
</dbReference>
<dbReference type="PANTHER" id="PTHR13793:SF160">
    <property type="entry name" value="PHD FINGER PROTEIN RHINOCEROS"/>
    <property type="match status" value="1"/>
</dbReference>
<evidence type="ECO:0000256" key="1">
    <source>
        <dbReference type="ARBA" id="ARBA00022723"/>
    </source>
</evidence>
<feature type="compositionally biased region" description="Low complexity" evidence="9">
    <location>
        <begin position="1802"/>
        <end position="1822"/>
    </location>
</feature>
<feature type="region of interest" description="Disordered" evidence="9">
    <location>
        <begin position="1880"/>
        <end position="1980"/>
    </location>
</feature>
<keyword evidence="13" id="KW-1185">Reference proteome</keyword>
<evidence type="ECO:0000256" key="8">
    <source>
        <dbReference type="PROSITE-ProRule" id="PRU00146"/>
    </source>
</evidence>
<dbReference type="SUPFAM" id="SSF57903">
    <property type="entry name" value="FYVE/PHD zinc finger"/>
    <property type="match status" value="1"/>
</dbReference>
<accession>A0A5E4Q962</accession>
<feature type="compositionally biased region" description="Basic and acidic residues" evidence="9">
    <location>
        <begin position="813"/>
        <end position="824"/>
    </location>
</feature>
<dbReference type="GO" id="GO:0008270">
    <property type="term" value="F:zinc ion binding"/>
    <property type="evidence" value="ECO:0007669"/>
    <property type="project" value="UniProtKB-KW"/>
</dbReference>
<feature type="compositionally biased region" description="Basic residues" evidence="9">
    <location>
        <begin position="2311"/>
        <end position="2323"/>
    </location>
</feature>
<evidence type="ECO:0000259" key="11">
    <source>
        <dbReference type="PROSITE" id="PS51805"/>
    </source>
</evidence>
<feature type="domain" description="PHD-type" evidence="10">
    <location>
        <begin position="223"/>
        <end position="273"/>
    </location>
</feature>
<feature type="compositionally biased region" description="Basic and acidic residues" evidence="9">
    <location>
        <begin position="2351"/>
        <end position="2360"/>
    </location>
</feature>
<feature type="region of interest" description="Disordered" evidence="9">
    <location>
        <begin position="2348"/>
        <end position="2404"/>
    </location>
</feature>
<feature type="region of interest" description="Disordered" evidence="9">
    <location>
        <begin position="593"/>
        <end position="708"/>
    </location>
</feature>
<keyword evidence="4" id="KW-0862">Zinc</keyword>
<name>A0A5E4Q962_9NEOP</name>
<proteinExistence type="inferred from homology"/>